<keyword evidence="3" id="KW-1185">Reference proteome</keyword>
<keyword evidence="1" id="KW-0732">Signal</keyword>
<reference evidence="2 3" key="1">
    <citation type="submission" date="2019-11" db="EMBL/GenBank/DDBJ databases">
        <title>Comparative genomics of hydrocarbon-degrading Desulfosarcina strains.</title>
        <authorList>
            <person name="Watanabe M."/>
            <person name="Kojima H."/>
            <person name="Fukui M."/>
        </authorList>
    </citation>
    <scope>NUCLEOTIDE SEQUENCE [LARGE SCALE GENOMIC DNA]</scope>
    <source>
        <strain evidence="2 3">PP31</strain>
    </source>
</reference>
<feature type="chain" id="PRO_5024320733" description="Tetratricopeptide repeat protein" evidence="1">
    <location>
        <begin position="20"/>
        <end position="243"/>
    </location>
</feature>
<dbReference type="KEGG" id="dwd:DSCW_10760"/>
<dbReference type="SUPFAM" id="SSF48452">
    <property type="entry name" value="TPR-like"/>
    <property type="match status" value="1"/>
</dbReference>
<dbReference type="Proteomes" id="UP000427769">
    <property type="component" value="Chromosome"/>
</dbReference>
<dbReference type="Gene3D" id="1.25.40.10">
    <property type="entry name" value="Tetratricopeptide repeat domain"/>
    <property type="match status" value="1"/>
</dbReference>
<evidence type="ECO:0000256" key="1">
    <source>
        <dbReference type="SAM" id="SignalP"/>
    </source>
</evidence>
<organism evidence="2 3">
    <name type="scientific">Desulfosarcina widdelii</name>
    <dbReference type="NCBI Taxonomy" id="947919"/>
    <lineage>
        <taxon>Bacteria</taxon>
        <taxon>Pseudomonadati</taxon>
        <taxon>Thermodesulfobacteriota</taxon>
        <taxon>Desulfobacteria</taxon>
        <taxon>Desulfobacterales</taxon>
        <taxon>Desulfosarcinaceae</taxon>
        <taxon>Desulfosarcina</taxon>
    </lineage>
</organism>
<proteinExistence type="predicted"/>
<dbReference type="RefSeq" id="WP_155302749.1">
    <property type="nucleotide sequence ID" value="NZ_AP021875.1"/>
</dbReference>
<evidence type="ECO:0000313" key="2">
    <source>
        <dbReference type="EMBL" id="BBO73659.1"/>
    </source>
</evidence>
<dbReference type="InterPro" id="IPR011990">
    <property type="entry name" value="TPR-like_helical_dom_sf"/>
</dbReference>
<gene>
    <name evidence="2" type="ORF">DSCW_10760</name>
</gene>
<dbReference type="OrthoDB" id="5382001at2"/>
<dbReference type="EMBL" id="AP021875">
    <property type="protein sequence ID" value="BBO73659.1"/>
    <property type="molecule type" value="Genomic_DNA"/>
</dbReference>
<accession>A0A5K7Z079</accession>
<evidence type="ECO:0008006" key="4">
    <source>
        <dbReference type="Google" id="ProtNLM"/>
    </source>
</evidence>
<name>A0A5K7Z079_9BACT</name>
<dbReference type="AlphaFoldDB" id="A0A5K7Z079"/>
<sequence length="243" mass="27492">MKFVFIVLPFLLIPFSALAGTVAEADALYDQGGLDNFGKAIGIYEQLLEAAPGDFDLNWKCARAYREYGETAKKQEVEGWKDICKEYGKKGMHYAAKAREINPDHPAGHYYYGLSVGIYSDGTGILTALKEGLKDKTQSSFEKAYELDKMYEDAGSILALGRFWAVLPWPLASKKKSLAYYREYQKTPYFQQRDEGKIYLAELLIDKGGKDNKAEAKQILEQAVQTDDAYFKAWAKRLMVKVQ</sequence>
<protein>
    <recommendedName>
        <fullName evidence="4">Tetratricopeptide repeat protein</fullName>
    </recommendedName>
</protein>
<evidence type="ECO:0000313" key="3">
    <source>
        <dbReference type="Proteomes" id="UP000427769"/>
    </source>
</evidence>
<feature type="signal peptide" evidence="1">
    <location>
        <begin position="1"/>
        <end position="19"/>
    </location>
</feature>